<dbReference type="RefSeq" id="WP_153684627.1">
    <property type="nucleotide sequence ID" value="NZ_WJIF01000004.1"/>
</dbReference>
<sequence>MRIEFEADVFSPSGITLLVDGQAQSHVDPVDPTRLFFEYTRRIGHVIDAVRAPGAPIRALHLGGGACTLARYVEATRPGSEQVVVEHDPAIVETVLARLPLPRGADIRVVVADAAEVVSGVRHPGAAYDLVVVDLYTGLEPPAFVATTGFAAGVLDALAPRGLAVVNVADAAGLGRLRTQALAFARARPAAELLVTGDADVVSGAEEGNAVLVVAPDGIPERLEPRLRAHGPHPAEVLAGVRLDFALWGAC</sequence>
<keyword evidence="2" id="KW-0489">Methyltransferase</keyword>
<keyword evidence="1" id="KW-0620">Polyamine biosynthesis</keyword>
<organism evidence="2 3">
    <name type="scientific">Agromyces agglutinans</name>
    <dbReference type="NCBI Taxonomy" id="2662258"/>
    <lineage>
        <taxon>Bacteria</taxon>
        <taxon>Bacillati</taxon>
        <taxon>Actinomycetota</taxon>
        <taxon>Actinomycetes</taxon>
        <taxon>Micrococcales</taxon>
        <taxon>Microbacteriaceae</taxon>
        <taxon>Agromyces</taxon>
    </lineage>
</organism>
<keyword evidence="3" id="KW-1185">Reference proteome</keyword>
<dbReference type="GO" id="GO:0008168">
    <property type="term" value="F:methyltransferase activity"/>
    <property type="evidence" value="ECO:0007669"/>
    <property type="project" value="UniProtKB-KW"/>
</dbReference>
<dbReference type="GO" id="GO:0006596">
    <property type="term" value="P:polyamine biosynthetic process"/>
    <property type="evidence" value="ECO:0007669"/>
    <property type="project" value="UniProtKB-KW"/>
</dbReference>
<dbReference type="SUPFAM" id="SSF53335">
    <property type="entry name" value="S-adenosyl-L-methionine-dependent methyltransferases"/>
    <property type="match status" value="1"/>
</dbReference>
<dbReference type="NCBIfam" id="NF037959">
    <property type="entry name" value="MFS_SpdSyn"/>
    <property type="match status" value="1"/>
</dbReference>
<proteinExistence type="predicted"/>
<dbReference type="InterPro" id="IPR029063">
    <property type="entry name" value="SAM-dependent_MTases_sf"/>
</dbReference>
<dbReference type="AlphaFoldDB" id="A0A6I2F8T1"/>
<gene>
    <name evidence="2" type="ORF">GE115_09950</name>
</gene>
<dbReference type="Gene3D" id="3.40.50.150">
    <property type="entry name" value="Vaccinia Virus protein VP39"/>
    <property type="match status" value="1"/>
</dbReference>
<comment type="caution">
    <text evidence="2">The sequence shown here is derived from an EMBL/GenBank/DDBJ whole genome shotgun (WGS) entry which is preliminary data.</text>
</comment>
<dbReference type="EMBL" id="WJIF01000004">
    <property type="protein sequence ID" value="MRG60187.1"/>
    <property type="molecule type" value="Genomic_DNA"/>
</dbReference>
<dbReference type="GO" id="GO:0032259">
    <property type="term" value="P:methylation"/>
    <property type="evidence" value="ECO:0007669"/>
    <property type="project" value="UniProtKB-KW"/>
</dbReference>
<dbReference type="PANTHER" id="PTHR43317">
    <property type="entry name" value="THERMOSPERMINE SYNTHASE ACAULIS5"/>
    <property type="match status" value="1"/>
</dbReference>
<reference evidence="2 3" key="1">
    <citation type="submission" date="2019-10" db="EMBL/GenBank/DDBJ databases">
        <authorList>
            <person name="Nie G."/>
            <person name="Ming H."/>
            <person name="Yi B."/>
        </authorList>
    </citation>
    <scope>NUCLEOTIDE SEQUENCE [LARGE SCALE GENOMIC DNA]</scope>
    <source>
        <strain evidence="2 3">CFH 90414</strain>
    </source>
</reference>
<keyword evidence="2" id="KW-0808">Transferase</keyword>
<accession>A0A6I2F8T1</accession>
<evidence type="ECO:0000313" key="3">
    <source>
        <dbReference type="Proteomes" id="UP000431080"/>
    </source>
</evidence>
<dbReference type="Proteomes" id="UP000431080">
    <property type="component" value="Unassembled WGS sequence"/>
</dbReference>
<name>A0A6I2F8T1_9MICO</name>
<dbReference type="PANTHER" id="PTHR43317:SF1">
    <property type="entry name" value="THERMOSPERMINE SYNTHASE ACAULIS5"/>
    <property type="match status" value="1"/>
</dbReference>
<evidence type="ECO:0000256" key="1">
    <source>
        <dbReference type="ARBA" id="ARBA00023115"/>
    </source>
</evidence>
<protein>
    <submittedName>
        <fullName evidence="2">SAM-dependent methyltransferase</fullName>
    </submittedName>
</protein>
<evidence type="ECO:0000313" key="2">
    <source>
        <dbReference type="EMBL" id="MRG60187.1"/>
    </source>
</evidence>